<dbReference type="EMBL" id="JACEIK010000808">
    <property type="protein sequence ID" value="MCD7462527.1"/>
    <property type="molecule type" value="Genomic_DNA"/>
</dbReference>
<dbReference type="Gene3D" id="3.40.50.2000">
    <property type="entry name" value="Glycogen Phosphorylase B"/>
    <property type="match status" value="2"/>
</dbReference>
<reference evidence="1 2" key="1">
    <citation type="journal article" date="2021" name="BMC Genomics">
        <title>Datura genome reveals duplications of psychoactive alkaloid biosynthetic genes and high mutation rate following tissue culture.</title>
        <authorList>
            <person name="Rajewski A."/>
            <person name="Carter-House D."/>
            <person name="Stajich J."/>
            <person name="Litt A."/>
        </authorList>
    </citation>
    <scope>NUCLEOTIDE SEQUENCE [LARGE SCALE GENOMIC DNA]</scope>
    <source>
        <strain evidence="1">AR-01</strain>
    </source>
</reference>
<dbReference type="PANTHER" id="PTHR48045:SF39">
    <property type="entry name" value="UDP-GLYCOSYLTRANSFERASE 86A1-LIKE"/>
    <property type="match status" value="1"/>
</dbReference>
<keyword evidence="2" id="KW-1185">Reference proteome</keyword>
<gene>
    <name evidence="1" type="ORF">HAX54_048706</name>
</gene>
<dbReference type="Proteomes" id="UP000823775">
    <property type="component" value="Unassembled WGS sequence"/>
</dbReference>
<comment type="caution">
    <text evidence="1">The sequence shown here is derived from an EMBL/GenBank/DDBJ whole genome shotgun (WGS) entry which is preliminary data.</text>
</comment>
<protein>
    <submittedName>
        <fullName evidence="1">Uncharacterized protein</fullName>
    </submittedName>
</protein>
<dbReference type="SUPFAM" id="SSF53756">
    <property type="entry name" value="UDP-Glycosyltransferase/glycogen phosphorylase"/>
    <property type="match status" value="1"/>
</dbReference>
<dbReference type="PANTHER" id="PTHR48045">
    <property type="entry name" value="UDP-GLYCOSYLTRANSFERASE 72B1"/>
    <property type="match status" value="1"/>
</dbReference>
<name>A0ABS8SVY8_DATST</name>
<sequence length="191" mass="21805">MMQLEESDDAIEILESLNHDQFMASLLHVFSAHVEEALLKTMELKLYPPDVRNADFILCNTVQELEPENSYQLKIDEKPFYAIGPALSTRSSAKSDVVIRACGPESDCTHWLDLQQQASVLYVSFGSYAHITKSDLVEIAYGLSLSKVRFIWVLRPDIVRSDDDPNLLPEDFKDEIRDRGLVVPWCCQNKR</sequence>
<organism evidence="1 2">
    <name type="scientific">Datura stramonium</name>
    <name type="common">Jimsonweed</name>
    <name type="synonym">Common thornapple</name>
    <dbReference type="NCBI Taxonomy" id="4076"/>
    <lineage>
        <taxon>Eukaryota</taxon>
        <taxon>Viridiplantae</taxon>
        <taxon>Streptophyta</taxon>
        <taxon>Embryophyta</taxon>
        <taxon>Tracheophyta</taxon>
        <taxon>Spermatophyta</taxon>
        <taxon>Magnoliopsida</taxon>
        <taxon>eudicotyledons</taxon>
        <taxon>Gunneridae</taxon>
        <taxon>Pentapetalae</taxon>
        <taxon>asterids</taxon>
        <taxon>lamiids</taxon>
        <taxon>Solanales</taxon>
        <taxon>Solanaceae</taxon>
        <taxon>Solanoideae</taxon>
        <taxon>Datureae</taxon>
        <taxon>Datura</taxon>
    </lineage>
</organism>
<proteinExistence type="predicted"/>
<evidence type="ECO:0000313" key="2">
    <source>
        <dbReference type="Proteomes" id="UP000823775"/>
    </source>
</evidence>
<accession>A0ABS8SVY8</accession>
<evidence type="ECO:0000313" key="1">
    <source>
        <dbReference type="EMBL" id="MCD7462527.1"/>
    </source>
</evidence>